<reference evidence="1 2" key="1">
    <citation type="submission" date="2018-12" db="EMBL/GenBank/DDBJ databases">
        <title>Dyella dinghuensis sp. nov. DHOA06 and Dyella choica sp. nov. 4M-K27, isolated from forest soil.</title>
        <authorList>
            <person name="Qiu L.-H."/>
            <person name="Gao Z.-H."/>
        </authorList>
    </citation>
    <scope>NUCLEOTIDE SEQUENCE [LARGE SCALE GENOMIC DNA]</scope>
    <source>
        <strain evidence="1 2">DHOA06</strain>
    </source>
</reference>
<name>A0A3S0RR29_9GAMM</name>
<dbReference type="RefSeq" id="WP_126675280.1">
    <property type="nucleotide sequence ID" value="NZ_RYZR01000008.1"/>
</dbReference>
<dbReference type="AlphaFoldDB" id="A0A3S0RR29"/>
<organism evidence="1 2">
    <name type="scientific">Dyella dinghuensis</name>
    <dbReference type="NCBI Taxonomy" id="1920169"/>
    <lineage>
        <taxon>Bacteria</taxon>
        <taxon>Pseudomonadati</taxon>
        <taxon>Pseudomonadota</taxon>
        <taxon>Gammaproteobacteria</taxon>
        <taxon>Lysobacterales</taxon>
        <taxon>Rhodanobacteraceae</taxon>
        <taxon>Dyella</taxon>
    </lineage>
</organism>
<evidence type="ECO:0000313" key="2">
    <source>
        <dbReference type="Proteomes" id="UP000267077"/>
    </source>
</evidence>
<dbReference type="Proteomes" id="UP000267077">
    <property type="component" value="Unassembled WGS sequence"/>
</dbReference>
<protein>
    <recommendedName>
        <fullName evidence="3">DUF4340 domain-containing protein</fullName>
    </recommendedName>
</protein>
<sequence length="164" mass="18018">MKRSTRRLIGFALAVVVLAAVAWWQVRSDQQSAPGTLTSLKPDSITRVNLEVGKTATEHYVKRDNHWWRADQAEPERADDLRLGELVNIAAAPVQSWQPATTYDLSKIGLSPPQARLEVDGQTILFGGMTAIGQGAYAKVGDRVGIISLRYMPRSAQSSNIKAF</sequence>
<evidence type="ECO:0008006" key="3">
    <source>
        <dbReference type="Google" id="ProtNLM"/>
    </source>
</evidence>
<dbReference type="OrthoDB" id="5956924at2"/>
<evidence type="ECO:0000313" key="1">
    <source>
        <dbReference type="EMBL" id="RUL61572.1"/>
    </source>
</evidence>
<comment type="caution">
    <text evidence="1">The sequence shown here is derived from an EMBL/GenBank/DDBJ whole genome shotgun (WGS) entry which is preliminary data.</text>
</comment>
<accession>A0A3S0RR29</accession>
<proteinExistence type="predicted"/>
<gene>
    <name evidence="1" type="ORF">EKH79_18245</name>
</gene>
<keyword evidence="2" id="KW-1185">Reference proteome</keyword>
<dbReference type="EMBL" id="RYZR01000008">
    <property type="protein sequence ID" value="RUL61572.1"/>
    <property type="molecule type" value="Genomic_DNA"/>
</dbReference>